<accession>A0A0H5R5Q9</accession>
<keyword evidence="1" id="KW-0472">Membrane</keyword>
<dbReference type="PANTHER" id="PTHR28026">
    <property type="entry name" value="DUF962 DOMAIN PROTEIN (AFU_ORTHOLOGUE AFUA_8G05310)"/>
    <property type="match status" value="1"/>
</dbReference>
<feature type="transmembrane region" description="Helical" evidence="1">
    <location>
        <begin position="24"/>
        <end position="43"/>
    </location>
</feature>
<keyword evidence="1" id="KW-0812">Transmembrane</keyword>
<feature type="transmembrane region" description="Helical" evidence="1">
    <location>
        <begin position="78"/>
        <end position="98"/>
    </location>
</feature>
<feature type="transmembrane region" description="Helical" evidence="1">
    <location>
        <begin position="110"/>
        <end position="129"/>
    </location>
</feature>
<evidence type="ECO:0000313" key="2">
    <source>
        <dbReference type="EMBL" id="CRZ09490.1"/>
    </source>
</evidence>
<name>A0A0H5R5Q9_9EUKA</name>
<organism evidence="2">
    <name type="scientific">Spongospora subterranea</name>
    <dbReference type="NCBI Taxonomy" id="70186"/>
    <lineage>
        <taxon>Eukaryota</taxon>
        <taxon>Sar</taxon>
        <taxon>Rhizaria</taxon>
        <taxon>Endomyxa</taxon>
        <taxon>Phytomyxea</taxon>
        <taxon>Plasmodiophorida</taxon>
        <taxon>Plasmodiophoridae</taxon>
        <taxon>Spongospora</taxon>
    </lineage>
</organism>
<evidence type="ECO:0000256" key="1">
    <source>
        <dbReference type="SAM" id="Phobius"/>
    </source>
</evidence>
<dbReference type="GO" id="GO:0005783">
    <property type="term" value="C:endoplasmic reticulum"/>
    <property type="evidence" value="ECO:0007669"/>
    <property type="project" value="TreeGrafter"/>
</dbReference>
<feature type="transmembrane region" description="Helical" evidence="1">
    <location>
        <begin position="141"/>
        <end position="161"/>
    </location>
</feature>
<sequence length="188" mass="21177">MASTNIVDQLVFYGSYHNNKWNQLIHVVCVPAIFFSLCIGLCYTGPLLNNSDSVLFRYMNGAAVCYAVFAVLYFCLDIIGAAVANSALLACLIAANFCYDSFGPGLAWKYALAVHILSWALQIVGHVYIEKRNPAFMDSFFQSLFLAPLFVCTEMVFLCGFRPKLRRDVEKRVKANVLVYRRSQLNKQ</sequence>
<keyword evidence="1" id="KW-1133">Transmembrane helix</keyword>
<dbReference type="Pfam" id="PF06127">
    <property type="entry name" value="Mpo1-like"/>
    <property type="match status" value="1"/>
</dbReference>
<dbReference type="PANTHER" id="PTHR28026:SF9">
    <property type="entry name" value="2-HYDROXY-PALMITIC ACID DIOXYGENASE MPO1"/>
    <property type="match status" value="1"/>
</dbReference>
<evidence type="ECO:0008006" key="3">
    <source>
        <dbReference type="Google" id="ProtNLM"/>
    </source>
</evidence>
<dbReference type="InterPro" id="IPR009305">
    <property type="entry name" value="Mpo1-like"/>
</dbReference>
<protein>
    <recommendedName>
        <fullName evidence="3">DUF962 domain-containing protein</fullName>
    </recommendedName>
</protein>
<dbReference type="AlphaFoldDB" id="A0A0H5R5Q9"/>
<dbReference type="GO" id="GO:0046521">
    <property type="term" value="P:sphingoid catabolic process"/>
    <property type="evidence" value="ECO:0007669"/>
    <property type="project" value="TreeGrafter"/>
</dbReference>
<reference evidence="2" key="1">
    <citation type="submission" date="2015-04" db="EMBL/GenBank/DDBJ databases">
        <title>The genome sequence of the plant pathogenic Rhizarian Plasmodiophora brassicae reveals insights in its biotrophic life cycle and the origin of chitin synthesis.</title>
        <authorList>
            <person name="Schwelm A."/>
            <person name="Fogelqvist J."/>
            <person name="Knaust A."/>
            <person name="Julke S."/>
            <person name="Lilja T."/>
            <person name="Dhandapani V."/>
            <person name="Bonilla-Rosso G."/>
            <person name="Karlsson M."/>
            <person name="Shevchenko A."/>
            <person name="Choi S.R."/>
            <person name="Kim H.G."/>
            <person name="Park J.Y."/>
            <person name="Lim Y.P."/>
            <person name="Ludwig-Muller J."/>
            <person name="Dixelius C."/>
        </authorList>
    </citation>
    <scope>NUCLEOTIDE SEQUENCE</scope>
    <source>
        <tissue evidence="2">Potato root galls</tissue>
    </source>
</reference>
<dbReference type="EMBL" id="HACM01009048">
    <property type="protein sequence ID" value="CRZ09490.1"/>
    <property type="molecule type" value="Transcribed_RNA"/>
</dbReference>
<proteinExistence type="predicted"/>
<dbReference type="GO" id="GO:0016020">
    <property type="term" value="C:membrane"/>
    <property type="evidence" value="ECO:0007669"/>
    <property type="project" value="GOC"/>
</dbReference>